<dbReference type="InterPro" id="IPR036732">
    <property type="entry name" value="AFP_Neu5c_C_sf"/>
</dbReference>
<dbReference type="EMBL" id="CP034437">
    <property type="protein sequence ID" value="AZN38514.1"/>
    <property type="molecule type" value="Genomic_DNA"/>
</dbReference>
<dbReference type="OrthoDB" id="9814210at2"/>
<dbReference type="AlphaFoldDB" id="A0A3S8ZYN2"/>
<dbReference type="Pfam" id="PF08666">
    <property type="entry name" value="SAF"/>
    <property type="match status" value="1"/>
</dbReference>
<dbReference type="RefSeq" id="WP_126011697.1">
    <property type="nucleotide sequence ID" value="NZ_CP034437.1"/>
</dbReference>
<dbReference type="SUPFAM" id="SSF51569">
    <property type="entry name" value="Aldolase"/>
    <property type="match status" value="1"/>
</dbReference>
<dbReference type="CDD" id="cd11615">
    <property type="entry name" value="SAF_NeuB_like"/>
    <property type="match status" value="1"/>
</dbReference>
<dbReference type="KEGG" id="palb:EJC50_01635"/>
<evidence type="ECO:0000313" key="2">
    <source>
        <dbReference type="EMBL" id="AZN38514.1"/>
    </source>
</evidence>
<dbReference type="Gene3D" id="3.20.20.70">
    <property type="entry name" value="Aldolase class I"/>
    <property type="match status" value="1"/>
</dbReference>
<dbReference type="GO" id="GO:0016051">
    <property type="term" value="P:carbohydrate biosynthetic process"/>
    <property type="evidence" value="ECO:0007669"/>
    <property type="project" value="InterPro"/>
</dbReference>
<proteinExistence type="predicted"/>
<evidence type="ECO:0000313" key="3">
    <source>
        <dbReference type="Proteomes" id="UP000272528"/>
    </source>
</evidence>
<dbReference type="NCBIfam" id="TIGR03569">
    <property type="entry name" value="NeuB_NnaB"/>
    <property type="match status" value="1"/>
</dbReference>
<dbReference type="InterPro" id="IPR020007">
    <property type="entry name" value="NeuB/NeuA"/>
</dbReference>
<dbReference type="PROSITE" id="PS50844">
    <property type="entry name" value="AFP_LIKE"/>
    <property type="match status" value="1"/>
</dbReference>
<sequence length="358" mass="39760">MKPVYIIAEAGVNHNGSIKMAMELVEKAAEAGADAVKFQTFRADKLVTIEAQKADYQKQTTSSDETQYEMLKRLELSYDHHLEIIEHCRKHGIEFMSSPFDEDSLQFLAESCKVNRVKLSSGELTNGPLLLAAARTGLPILLSTGMGTMGEIETALMVLAYGYLYADGLPTEEMMLEAYSSDQGQAVLHERITLLHCTTEYPAPLYDVNLRCMDTMREAFNVTVGYSDHTEGIAVSIAAAARGGEVIEKHFTLDRGLPGPDHLSSLEPSELKEMVRSIRQVEEALGRKSKFPTRSEIGNRLPARKSIVAAQDIALGDPFREHNMTVKRPGNGLTAMRYWDILGKTAGRVYRKEEQIDT</sequence>
<dbReference type="SUPFAM" id="SSF51269">
    <property type="entry name" value="AFP III-like domain"/>
    <property type="match status" value="1"/>
</dbReference>
<keyword evidence="3" id="KW-1185">Reference proteome</keyword>
<dbReference type="InterPro" id="IPR051690">
    <property type="entry name" value="PseI-like"/>
</dbReference>
<dbReference type="Gene3D" id="3.90.1210.10">
    <property type="entry name" value="Antifreeze-like/N-acetylneuraminic acid synthase C-terminal domain"/>
    <property type="match status" value="1"/>
</dbReference>
<keyword evidence="2" id="KW-0808">Transferase</keyword>
<dbReference type="PANTHER" id="PTHR42966:SF1">
    <property type="entry name" value="SIALIC ACID SYNTHASE"/>
    <property type="match status" value="1"/>
</dbReference>
<protein>
    <submittedName>
        <fullName evidence="2">N-acetylneuraminate synthase</fullName>
        <ecNumber evidence="2">2.5.1.56</ecNumber>
    </submittedName>
</protein>
<dbReference type="Proteomes" id="UP000272528">
    <property type="component" value="Chromosome"/>
</dbReference>
<accession>A0A3S8ZYN2</accession>
<gene>
    <name evidence="2" type="primary">neuB</name>
    <name evidence="2" type="ORF">EJC50_01635</name>
</gene>
<dbReference type="Pfam" id="PF03102">
    <property type="entry name" value="NeuB"/>
    <property type="match status" value="1"/>
</dbReference>
<dbReference type="PANTHER" id="PTHR42966">
    <property type="entry name" value="N-ACETYLNEURAMINATE SYNTHASE"/>
    <property type="match status" value="1"/>
</dbReference>
<feature type="domain" description="AFP-like" evidence="1">
    <location>
        <begin position="306"/>
        <end position="358"/>
    </location>
</feature>
<dbReference type="InterPro" id="IPR013974">
    <property type="entry name" value="SAF"/>
</dbReference>
<dbReference type="GO" id="GO:0047444">
    <property type="term" value="F:N-acylneuraminate-9-phosphate synthase activity"/>
    <property type="evidence" value="ECO:0007669"/>
    <property type="project" value="TreeGrafter"/>
</dbReference>
<dbReference type="GO" id="GO:0050462">
    <property type="term" value="F:N-acetylneuraminate synthase activity"/>
    <property type="evidence" value="ECO:0007669"/>
    <property type="project" value="UniProtKB-EC"/>
</dbReference>
<dbReference type="InterPro" id="IPR013132">
    <property type="entry name" value="PseI/NeuA/B-like_N"/>
</dbReference>
<dbReference type="InterPro" id="IPR013785">
    <property type="entry name" value="Aldolase_TIM"/>
</dbReference>
<evidence type="ECO:0000259" key="1">
    <source>
        <dbReference type="PROSITE" id="PS50844"/>
    </source>
</evidence>
<organism evidence="2 3">
    <name type="scientific">Paenibacillus albus</name>
    <dbReference type="NCBI Taxonomy" id="2495582"/>
    <lineage>
        <taxon>Bacteria</taxon>
        <taxon>Bacillati</taxon>
        <taxon>Bacillota</taxon>
        <taxon>Bacilli</taxon>
        <taxon>Bacillales</taxon>
        <taxon>Paenibacillaceae</taxon>
        <taxon>Paenibacillus</taxon>
    </lineage>
</organism>
<dbReference type="InterPro" id="IPR006190">
    <property type="entry name" value="SAF_AFP_Neu5Ac"/>
</dbReference>
<reference evidence="3" key="1">
    <citation type="submission" date="2018-12" db="EMBL/GenBank/DDBJ databases">
        <title>Genome sequence of Peanibacillus sp.</title>
        <authorList>
            <person name="Subramani G."/>
            <person name="Srinivasan S."/>
            <person name="Kim M.K."/>
        </authorList>
    </citation>
    <scope>NUCLEOTIDE SEQUENCE [LARGE SCALE GENOMIC DNA]</scope>
    <source>
        <strain evidence="3">18JY67-1</strain>
    </source>
</reference>
<dbReference type="InterPro" id="IPR057736">
    <property type="entry name" value="SAF_PseI/NeuA/NeuB"/>
</dbReference>
<dbReference type="EC" id="2.5.1.56" evidence="2"/>
<name>A0A3S8ZYN2_9BACL</name>